<reference evidence="1" key="1">
    <citation type="submission" date="2014-11" db="EMBL/GenBank/DDBJ databases">
        <authorList>
            <person name="Amaro Gonzalez C."/>
        </authorList>
    </citation>
    <scope>NUCLEOTIDE SEQUENCE</scope>
</reference>
<dbReference type="AlphaFoldDB" id="A0A0E9RYD0"/>
<organism evidence="1">
    <name type="scientific">Anguilla anguilla</name>
    <name type="common">European freshwater eel</name>
    <name type="synonym">Muraena anguilla</name>
    <dbReference type="NCBI Taxonomy" id="7936"/>
    <lineage>
        <taxon>Eukaryota</taxon>
        <taxon>Metazoa</taxon>
        <taxon>Chordata</taxon>
        <taxon>Craniata</taxon>
        <taxon>Vertebrata</taxon>
        <taxon>Euteleostomi</taxon>
        <taxon>Actinopterygii</taxon>
        <taxon>Neopterygii</taxon>
        <taxon>Teleostei</taxon>
        <taxon>Anguilliformes</taxon>
        <taxon>Anguillidae</taxon>
        <taxon>Anguilla</taxon>
    </lineage>
</organism>
<proteinExistence type="predicted"/>
<evidence type="ECO:0000313" key="1">
    <source>
        <dbReference type="EMBL" id="JAH34101.1"/>
    </source>
</evidence>
<accession>A0A0E9RYD0</accession>
<name>A0A0E9RYD0_ANGAN</name>
<sequence length="22" mass="2505">MTKIAIGLSCVNKWVISRWSLV</sequence>
<protein>
    <submittedName>
        <fullName evidence="1">Uncharacterized protein</fullName>
    </submittedName>
</protein>
<dbReference type="EMBL" id="GBXM01074476">
    <property type="protein sequence ID" value="JAH34101.1"/>
    <property type="molecule type" value="Transcribed_RNA"/>
</dbReference>
<reference evidence="1" key="2">
    <citation type="journal article" date="2015" name="Fish Shellfish Immunol.">
        <title>Early steps in the European eel (Anguilla anguilla)-Vibrio vulnificus interaction in the gills: Role of the RtxA13 toxin.</title>
        <authorList>
            <person name="Callol A."/>
            <person name="Pajuelo D."/>
            <person name="Ebbesson L."/>
            <person name="Teles M."/>
            <person name="MacKenzie S."/>
            <person name="Amaro C."/>
        </authorList>
    </citation>
    <scope>NUCLEOTIDE SEQUENCE</scope>
</reference>